<evidence type="ECO:0000313" key="2">
    <source>
        <dbReference type="EMBL" id="RXZ85203.1"/>
    </source>
</evidence>
<evidence type="ECO:0000256" key="1">
    <source>
        <dbReference type="SAM" id="MobiDB-lite"/>
    </source>
</evidence>
<dbReference type="EMBL" id="SDPM01000012">
    <property type="protein sequence ID" value="RXZ85203.1"/>
    <property type="molecule type" value="Genomic_DNA"/>
</dbReference>
<keyword evidence="3" id="KW-1185">Reference proteome</keyword>
<organism evidence="2 3">
    <name type="scientific">Agromyces atrinae</name>
    <dbReference type="NCBI Taxonomy" id="592376"/>
    <lineage>
        <taxon>Bacteria</taxon>
        <taxon>Bacillati</taxon>
        <taxon>Actinomycetota</taxon>
        <taxon>Actinomycetes</taxon>
        <taxon>Micrococcales</taxon>
        <taxon>Microbacteriaceae</taxon>
        <taxon>Agromyces</taxon>
    </lineage>
</organism>
<feature type="region of interest" description="Disordered" evidence="1">
    <location>
        <begin position="1"/>
        <end position="187"/>
    </location>
</feature>
<accession>A0A4Q2M4W0</accession>
<dbReference type="AlphaFoldDB" id="A0A4Q2M4W0"/>
<evidence type="ECO:0008006" key="4">
    <source>
        <dbReference type="Google" id="ProtNLM"/>
    </source>
</evidence>
<feature type="compositionally biased region" description="Basic residues" evidence="1">
    <location>
        <begin position="153"/>
        <end position="164"/>
    </location>
</feature>
<proteinExistence type="predicted"/>
<evidence type="ECO:0000313" key="3">
    <source>
        <dbReference type="Proteomes" id="UP000292686"/>
    </source>
</evidence>
<feature type="compositionally biased region" description="Basic residues" evidence="1">
    <location>
        <begin position="78"/>
        <end position="91"/>
    </location>
</feature>
<dbReference type="SUPFAM" id="SSF53756">
    <property type="entry name" value="UDP-Glycosyltransferase/glycogen phosphorylase"/>
    <property type="match status" value="1"/>
</dbReference>
<dbReference type="Gene3D" id="3.40.50.2000">
    <property type="entry name" value="Glycogen Phosphorylase B"/>
    <property type="match status" value="1"/>
</dbReference>
<sequence>MPACRARDRRAERGARPRGDARTRAPFDGADADQASRVRRSPHPTQGRAARDLGDRPRDEHRVDSRHLRIGPATRTARVARRRARRHRTHPVPRASSARRGAARPRRGRRDALPVDARPGGVGGRRGEHARLPRRLPAPRRAAAARRTERLRRLDRRRHRRQPRRAVAARGRARRRAPRPLGCGPADPPRRRVVLRCAAARGRAMSVTAPIVVLESLREIRPTTNPYLVQLIAALESEPGAEVRFFSYRRALFGHYDVFHVHWPEIIFGGHRLAGRVVRRLFAAAFLLRLRMTRTPVIRTWHNLERPDGLGRIDALLLDGFDRATTLRIRLNDLTEFPSGELAATIPHGHYRDWFERFPTSESVAGRVAYVGLIRRYKGVEGLVEAFRSLDDPSLSLHVSGKPSTPELAATLRGLAAGDDRIALHLAFLDEPDLVRSIGEAELVVLPYRHMHNSGTVLAALSLDRPVLVPANDVNRRLAIEVGAGWVHLFDGDLGADDIAAALAAPRPETGSPDLGAREWTLAGAAHADAFRTALDARAGHRRRRDLNVAH</sequence>
<reference evidence="2 3" key="1">
    <citation type="submission" date="2019-01" db="EMBL/GenBank/DDBJ databases">
        <title>Agromyces.</title>
        <authorList>
            <person name="Li J."/>
        </authorList>
    </citation>
    <scope>NUCLEOTIDE SEQUENCE [LARGE SCALE GENOMIC DNA]</scope>
    <source>
        <strain evidence="2 3">DSM 23870</strain>
    </source>
</reference>
<comment type="caution">
    <text evidence="2">The sequence shown here is derived from an EMBL/GenBank/DDBJ whole genome shotgun (WGS) entry which is preliminary data.</text>
</comment>
<name>A0A4Q2M4W0_9MICO</name>
<protein>
    <recommendedName>
        <fullName evidence="4">Glycosyltransferase</fullName>
    </recommendedName>
</protein>
<gene>
    <name evidence="2" type="ORF">ESP50_16635</name>
</gene>
<dbReference type="Proteomes" id="UP000292686">
    <property type="component" value="Unassembled WGS sequence"/>
</dbReference>
<feature type="compositionally biased region" description="Basic and acidic residues" evidence="1">
    <location>
        <begin position="49"/>
        <end position="67"/>
    </location>
</feature>
<feature type="compositionally biased region" description="Basic and acidic residues" evidence="1">
    <location>
        <begin position="1"/>
        <end position="25"/>
    </location>
</feature>
<dbReference type="OrthoDB" id="9771846at2"/>